<evidence type="ECO:0000313" key="2">
    <source>
        <dbReference type="Proteomes" id="UP000006600"/>
    </source>
</evidence>
<dbReference type="EMBL" id="AHDJ01000027">
    <property type="protein sequence ID" value="EJQ44444.1"/>
    <property type="molecule type" value="Genomic_DNA"/>
</dbReference>
<evidence type="ECO:0000313" key="1">
    <source>
        <dbReference type="EMBL" id="EJQ44444.1"/>
    </source>
</evidence>
<accession>J8B091</accession>
<evidence type="ECO:0008006" key="3">
    <source>
        <dbReference type="Google" id="ProtNLM"/>
    </source>
</evidence>
<dbReference type="Proteomes" id="UP000006600">
    <property type="component" value="Unassembled WGS sequence"/>
</dbReference>
<protein>
    <recommendedName>
        <fullName evidence="3">PadR family transcriptional regulator</fullName>
    </recommendedName>
</protein>
<name>J8B091_BACCE</name>
<proteinExistence type="predicted"/>
<gene>
    <name evidence="1" type="ORF">IEE_02634</name>
</gene>
<dbReference type="AlphaFoldDB" id="J8B091"/>
<sequence length="89" mass="10373">MYLMQSQLLNVQAVPLSKSEDLVRIALFDKLDYEARIKILTTRQNVLQEQLTAIQSLDVVSPFVTEVVEFTKSRIEHELHWITSLMKKI</sequence>
<reference evidence="1 2" key="1">
    <citation type="submission" date="2012-04" db="EMBL/GenBank/DDBJ databases">
        <title>The Genome Sequence of Bacillus cereus BAG5X1-1.</title>
        <authorList>
            <consortium name="The Broad Institute Genome Sequencing Platform"/>
            <consortium name="The Broad Institute Genome Sequencing Center for Infectious Disease"/>
            <person name="Feldgarden M."/>
            <person name="Van der Auwera G.A."/>
            <person name="Mahillon J."/>
            <person name="Duprez V."/>
            <person name="Timmery S."/>
            <person name="Mattelet C."/>
            <person name="Dierick K."/>
            <person name="Sun M."/>
            <person name="Yu Z."/>
            <person name="Zhu L."/>
            <person name="Hu X."/>
            <person name="Shank E.B."/>
            <person name="Swiecicka I."/>
            <person name="Hansen B.M."/>
            <person name="Andrup L."/>
            <person name="Young S.K."/>
            <person name="Zeng Q."/>
            <person name="Gargeya S."/>
            <person name="Fitzgerald M."/>
            <person name="Haas B."/>
            <person name="Abouelleil A."/>
            <person name="Alvarado L."/>
            <person name="Arachchi H.M."/>
            <person name="Berlin A."/>
            <person name="Chapman S.B."/>
            <person name="Goldberg J."/>
            <person name="Griggs A."/>
            <person name="Gujja S."/>
            <person name="Hansen M."/>
            <person name="Howarth C."/>
            <person name="Imamovic A."/>
            <person name="Larimer J."/>
            <person name="McCowen C."/>
            <person name="Montmayeur A."/>
            <person name="Murphy C."/>
            <person name="Neiman D."/>
            <person name="Pearson M."/>
            <person name="Priest M."/>
            <person name="Roberts A."/>
            <person name="Saif S."/>
            <person name="Shea T."/>
            <person name="Sisk P."/>
            <person name="Sykes S."/>
            <person name="Wortman J."/>
            <person name="Nusbaum C."/>
            <person name="Birren B."/>
        </authorList>
    </citation>
    <scope>NUCLEOTIDE SEQUENCE [LARGE SCALE GENOMIC DNA]</scope>
    <source>
        <strain evidence="1 2">BAG5X1-1</strain>
    </source>
</reference>
<comment type="caution">
    <text evidence="1">The sequence shown here is derived from an EMBL/GenBank/DDBJ whole genome shotgun (WGS) entry which is preliminary data.</text>
</comment>
<dbReference type="PATRIC" id="fig|1053189.3.peg.2681"/>
<organism evidence="1 2">
    <name type="scientific">Bacillus cereus BAG5X1-1</name>
    <dbReference type="NCBI Taxonomy" id="1053189"/>
    <lineage>
        <taxon>Bacteria</taxon>
        <taxon>Bacillati</taxon>
        <taxon>Bacillota</taxon>
        <taxon>Bacilli</taxon>
        <taxon>Bacillales</taxon>
        <taxon>Bacillaceae</taxon>
        <taxon>Bacillus</taxon>
        <taxon>Bacillus cereus group</taxon>
    </lineage>
</organism>
<dbReference type="HOGENOM" id="CLU_089258_8_1_9"/>